<dbReference type="InterPro" id="IPR002654">
    <property type="entry name" value="Glyco_trans_25"/>
</dbReference>
<dbReference type="Proteomes" id="UP000306441">
    <property type="component" value="Unassembled WGS sequence"/>
</dbReference>
<organism evidence="2 3">
    <name type="scientific">Ollibium composti</name>
    <dbReference type="NCBI Taxonomy" id="2675109"/>
    <lineage>
        <taxon>Bacteria</taxon>
        <taxon>Pseudomonadati</taxon>
        <taxon>Pseudomonadota</taxon>
        <taxon>Alphaproteobacteria</taxon>
        <taxon>Hyphomicrobiales</taxon>
        <taxon>Phyllobacteriaceae</taxon>
        <taxon>Ollibium</taxon>
    </lineage>
</organism>
<reference evidence="2 3" key="1">
    <citation type="submission" date="2019-04" db="EMBL/GenBank/DDBJ databases">
        <title>Mesorhizobium composti sp. nov., isolated from compost.</title>
        <authorList>
            <person name="Lin S.-Y."/>
            <person name="Hameed A."/>
            <person name="Hsieh Y.-T."/>
            <person name="Young C.-C."/>
        </authorList>
    </citation>
    <scope>NUCLEOTIDE SEQUENCE [LARGE SCALE GENOMIC DNA]</scope>
    <source>
        <strain evidence="2 3">CC-YTH430</strain>
    </source>
</reference>
<sequence length="255" mass="27923">MANPIPVFVINLDRSPDRLRAIRENAGKYGIELTRIPAVDGAKLPPDQPLPVDGKTFERIHGKRILPAEIGCYLSHLNVLETIAKGDAPHAVIVEDDVGFNADFVPFLERLRTFEGWDAVKLVNHRTRGFVAHARIDDSVRIGRCAHGPCGSSAAYVVTKAGAARLLEALSPMCLPYDVALERGWAGKGYAIFSTDKAQVALGPAEASTIAATAGVYKKAAFPAHRRIGTLIFRISDYLRRIVFALQRKDLHHIQ</sequence>
<name>A0ABY2QBJ1_9HYPH</name>
<evidence type="ECO:0000259" key="1">
    <source>
        <dbReference type="Pfam" id="PF01755"/>
    </source>
</evidence>
<evidence type="ECO:0000313" key="3">
    <source>
        <dbReference type="Proteomes" id="UP000306441"/>
    </source>
</evidence>
<dbReference type="CDD" id="cd06532">
    <property type="entry name" value="Glyco_transf_25"/>
    <property type="match status" value="1"/>
</dbReference>
<keyword evidence="3" id="KW-1185">Reference proteome</keyword>
<dbReference type="Pfam" id="PF01755">
    <property type="entry name" value="Glyco_transf_25"/>
    <property type="match status" value="1"/>
</dbReference>
<dbReference type="RefSeq" id="WP_136353008.1">
    <property type="nucleotide sequence ID" value="NZ_SSNY01000001.1"/>
</dbReference>
<comment type="caution">
    <text evidence="2">The sequence shown here is derived from an EMBL/GenBank/DDBJ whole genome shotgun (WGS) entry which is preliminary data.</text>
</comment>
<proteinExistence type="predicted"/>
<accession>A0ABY2QBJ1</accession>
<feature type="domain" description="Glycosyl transferase family 25" evidence="1">
    <location>
        <begin position="6"/>
        <end position="179"/>
    </location>
</feature>
<dbReference type="EMBL" id="SSNY01000001">
    <property type="protein sequence ID" value="THF59637.1"/>
    <property type="molecule type" value="Genomic_DNA"/>
</dbReference>
<evidence type="ECO:0000313" key="2">
    <source>
        <dbReference type="EMBL" id="THF59637.1"/>
    </source>
</evidence>
<protein>
    <submittedName>
        <fullName evidence="2">Glycosyltransferase family 25 protein</fullName>
    </submittedName>
</protein>
<gene>
    <name evidence="2" type="ORF">E6C48_00810</name>
</gene>